<evidence type="ECO:0008006" key="6">
    <source>
        <dbReference type="Google" id="ProtNLM"/>
    </source>
</evidence>
<dbReference type="PANTHER" id="PTHR47941">
    <property type="entry name" value="PENTATRICOPEPTIDE REPEAT-CONTAINING PROTEIN 3, MITOCHONDRIAL"/>
    <property type="match status" value="1"/>
</dbReference>
<feature type="repeat" description="PPR" evidence="3">
    <location>
        <begin position="222"/>
        <end position="256"/>
    </location>
</feature>
<feature type="repeat" description="PPR" evidence="3">
    <location>
        <begin position="429"/>
        <end position="463"/>
    </location>
</feature>
<evidence type="ECO:0000256" key="2">
    <source>
        <dbReference type="ARBA" id="ARBA00022737"/>
    </source>
</evidence>
<dbReference type="SUPFAM" id="SSF81901">
    <property type="entry name" value="HCP-like"/>
    <property type="match status" value="1"/>
</dbReference>
<evidence type="ECO:0000313" key="5">
    <source>
        <dbReference type="Proteomes" id="UP000825729"/>
    </source>
</evidence>
<proteinExistence type="inferred from homology"/>
<dbReference type="Gene3D" id="1.25.40.10">
    <property type="entry name" value="Tetratricopeptide repeat domain"/>
    <property type="match status" value="4"/>
</dbReference>
<dbReference type="InterPro" id="IPR011990">
    <property type="entry name" value="TPR-like_helical_dom_sf"/>
</dbReference>
<comment type="caution">
    <text evidence="4">The sequence shown here is derived from an EMBL/GenBank/DDBJ whole genome shotgun (WGS) entry which is preliminary data.</text>
</comment>
<keyword evidence="5" id="KW-1185">Reference proteome</keyword>
<dbReference type="Pfam" id="PF01535">
    <property type="entry name" value="PPR"/>
    <property type="match status" value="3"/>
</dbReference>
<name>A0AAV7FAY4_ARIFI</name>
<dbReference type="NCBIfam" id="TIGR00756">
    <property type="entry name" value="PPR"/>
    <property type="match status" value="4"/>
</dbReference>
<evidence type="ECO:0000256" key="1">
    <source>
        <dbReference type="ARBA" id="ARBA00007626"/>
    </source>
</evidence>
<feature type="repeat" description="PPR" evidence="3">
    <location>
        <begin position="292"/>
        <end position="326"/>
    </location>
</feature>
<comment type="similarity">
    <text evidence="1">Belongs to the PPR family. P subfamily.</text>
</comment>
<dbReference type="Proteomes" id="UP000825729">
    <property type="component" value="Unassembled WGS sequence"/>
</dbReference>
<feature type="repeat" description="PPR" evidence="3">
    <location>
        <begin position="464"/>
        <end position="498"/>
    </location>
</feature>
<dbReference type="EMBL" id="JAINDJ010000002">
    <property type="protein sequence ID" value="KAG9457226.1"/>
    <property type="molecule type" value="Genomic_DNA"/>
</dbReference>
<feature type="repeat" description="PPR" evidence="3">
    <location>
        <begin position="327"/>
        <end position="361"/>
    </location>
</feature>
<organism evidence="4 5">
    <name type="scientific">Aristolochia fimbriata</name>
    <name type="common">White veined hardy Dutchman's pipe vine</name>
    <dbReference type="NCBI Taxonomy" id="158543"/>
    <lineage>
        <taxon>Eukaryota</taxon>
        <taxon>Viridiplantae</taxon>
        <taxon>Streptophyta</taxon>
        <taxon>Embryophyta</taxon>
        <taxon>Tracheophyta</taxon>
        <taxon>Spermatophyta</taxon>
        <taxon>Magnoliopsida</taxon>
        <taxon>Magnoliidae</taxon>
        <taxon>Piperales</taxon>
        <taxon>Aristolochiaceae</taxon>
        <taxon>Aristolochia</taxon>
    </lineage>
</organism>
<sequence>MVGRFGNAKLHVLIARCNLAAHAAKRFSLFSSTAAQPIPYLADPMGEDQLISDRNKSAGAFYELDKARVIGILRNLRKEPNTALSFFYYTKDHGFPHDVDSYAMILQILCTSGLNLKLRALLEQMVSSQVDMCFDIVAIFDSLSQRGWHSGAFVRVFDILVKVYVDFGMYQKAIGLFFHSGKHAFCPHERSGNFLLNSLIDRGKLEMARAFFNELKRLKLHNVYSFTILIKLLCKERNLVEATNILKEMEDMGVKPDPFTYVTLIHGMCSCGRSDLAYQLLLVIRNSGMEMGNISYNVVISAFCKEAKLEEAEVVLEDMRLQGVAPDVHSYSSLIYEYCKCRNFSRAFSLYDEMVSKDIKIICSAMINGYCEAGYAAEANRLFISLFRQGVCVTQSACSNLVISLCKEGEVVKAFKAFEMLLALDVTLDELAYSKLIATHSREGNMTKAWQVYQNSVQKGVPTDVIMYTALINGFCKAKQLREANTLFIEMKAKGIKPDVVTFTVLLDGNLKECINQAVAKVDNEKETGVHGSIYTNSSDLVSILPSTYELRHLEVYSLEAISEKAI</sequence>
<keyword evidence="2" id="KW-0677">Repeat</keyword>
<feature type="repeat" description="PPR" evidence="3">
    <location>
        <begin position="257"/>
        <end position="291"/>
    </location>
</feature>
<dbReference type="AlphaFoldDB" id="A0AAV7FAY4"/>
<evidence type="ECO:0000256" key="3">
    <source>
        <dbReference type="PROSITE-ProRule" id="PRU00708"/>
    </source>
</evidence>
<gene>
    <name evidence="4" type="ORF">H6P81_001734</name>
</gene>
<protein>
    <recommendedName>
        <fullName evidence="6">Pentatricopeptide repeat-containing protein</fullName>
    </recommendedName>
</protein>
<accession>A0AAV7FAY4</accession>
<reference evidence="4 5" key="1">
    <citation type="submission" date="2021-07" db="EMBL/GenBank/DDBJ databases">
        <title>The Aristolochia fimbriata genome: insights into angiosperm evolution, floral development and chemical biosynthesis.</title>
        <authorList>
            <person name="Jiao Y."/>
        </authorList>
    </citation>
    <scope>NUCLEOTIDE SEQUENCE [LARGE SCALE GENOMIC DNA]</scope>
    <source>
        <strain evidence="4">IBCAS-2021</strain>
        <tissue evidence="4">Leaf</tissue>
    </source>
</reference>
<dbReference type="InterPro" id="IPR002885">
    <property type="entry name" value="PPR_rpt"/>
</dbReference>
<dbReference type="Pfam" id="PF13041">
    <property type="entry name" value="PPR_2"/>
    <property type="match status" value="3"/>
</dbReference>
<dbReference type="PROSITE" id="PS51375">
    <property type="entry name" value="PPR"/>
    <property type="match status" value="6"/>
</dbReference>
<evidence type="ECO:0000313" key="4">
    <source>
        <dbReference type="EMBL" id="KAG9457226.1"/>
    </source>
</evidence>